<feature type="region of interest" description="Disordered" evidence="1">
    <location>
        <begin position="1"/>
        <end position="42"/>
    </location>
</feature>
<organism evidence="2 3">
    <name type="scientific">Acanthoscelides obtectus</name>
    <name type="common">Bean weevil</name>
    <name type="synonym">Bruchus obtectus</name>
    <dbReference type="NCBI Taxonomy" id="200917"/>
    <lineage>
        <taxon>Eukaryota</taxon>
        <taxon>Metazoa</taxon>
        <taxon>Ecdysozoa</taxon>
        <taxon>Arthropoda</taxon>
        <taxon>Hexapoda</taxon>
        <taxon>Insecta</taxon>
        <taxon>Pterygota</taxon>
        <taxon>Neoptera</taxon>
        <taxon>Endopterygota</taxon>
        <taxon>Coleoptera</taxon>
        <taxon>Polyphaga</taxon>
        <taxon>Cucujiformia</taxon>
        <taxon>Chrysomeloidea</taxon>
        <taxon>Chrysomelidae</taxon>
        <taxon>Bruchinae</taxon>
        <taxon>Bruchini</taxon>
        <taxon>Acanthoscelides</taxon>
    </lineage>
</organism>
<protein>
    <submittedName>
        <fullName evidence="2">Uncharacterized protein</fullName>
    </submittedName>
</protein>
<dbReference type="EMBL" id="CAKOFQ010006675">
    <property type="protein sequence ID" value="CAH1958068.1"/>
    <property type="molecule type" value="Genomic_DNA"/>
</dbReference>
<proteinExistence type="predicted"/>
<reference evidence="2" key="1">
    <citation type="submission" date="2022-03" db="EMBL/GenBank/DDBJ databases">
        <authorList>
            <person name="Sayadi A."/>
        </authorList>
    </citation>
    <scope>NUCLEOTIDE SEQUENCE</scope>
</reference>
<feature type="compositionally biased region" description="Polar residues" evidence="1">
    <location>
        <begin position="27"/>
        <end position="42"/>
    </location>
</feature>
<accession>A0A9P0JUE3</accession>
<dbReference type="AlphaFoldDB" id="A0A9P0JUE3"/>
<feature type="compositionally biased region" description="Polar residues" evidence="1">
    <location>
        <begin position="1"/>
        <end position="19"/>
    </location>
</feature>
<keyword evidence="3" id="KW-1185">Reference proteome</keyword>
<gene>
    <name evidence="2" type="ORF">ACAOBT_LOCUS2447</name>
</gene>
<evidence type="ECO:0000256" key="1">
    <source>
        <dbReference type="SAM" id="MobiDB-lite"/>
    </source>
</evidence>
<sequence length="83" mass="9455">MLETQESQAQFQVPNTPNRSLLPPTSRLETPTTSYSDSQQITSEVTGENLWEHLNKRVLEISSMEKPTTSAIIMLKQYVEAWS</sequence>
<comment type="caution">
    <text evidence="2">The sequence shown here is derived from an EMBL/GenBank/DDBJ whole genome shotgun (WGS) entry which is preliminary data.</text>
</comment>
<dbReference type="Proteomes" id="UP001152888">
    <property type="component" value="Unassembled WGS sequence"/>
</dbReference>
<evidence type="ECO:0000313" key="3">
    <source>
        <dbReference type="Proteomes" id="UP001152888"/>
    </source>
</evidence>
<evidence type="ECO:0000313" key="2">
    <source>
        <dbReference type="EMBL" id="CAH1958068.1"/>
    </source>
</evidence>
<name>A0A9P0JUE3_ACAOB</name>